<sequence length="130" mass="14450">MDTTKLVEEKTEAVVAQGMSVLSCKYKIIFLFEQTAKRLWLSHLERPCVVATLHNWPDKGCLPEDIALLAYDPLLAASRVVFCEAPVVSTKPALTPKIPCNKAREAWGRALLQGFLGSCLHLLNSSWVLQ</sequence>
<accession>A0AAW1RLS0</accession>
<reference evidence="1 2" key="1">
    <citation type="journal article" date="2024" name="Nat. Commun.">
        <title>Phylogenomics reveals the evolutionary origins of lichenization in chlorophyte algae.</title>
        <authorList>
            <person name="Puginier C."/>
            <person name="Libourel C."/>
            <person name="Otte J."/>
            <person name="Skaloud P."/>
            <person name="Haon M."/>
            <person name="Grisel S."/>
            <person name="Petersen M."/>
            <person name="Berrin J.G."/>
            <person name="Delaux P.M."/>
            <person name="Dal Grande F."/>
            <person name="Keller J."/>
        </authorList>
    </citation>
    <scope>NUCLEOTIDE SEQUENCE [LARGE SCALE GENOMIC DNA]</scope>
    <source>
        <strain evidence="1 2">SAG 2145</strain>
    </source>
</reference>
<dbReference type="AlphaFoldDB" id="A0AAW1RLS0"/>
<keyword evidence="2" id="KW-1185">Reference proteome</keyword>
<proteinExistence type="predicted"/>
<evidence type="ECO:0000313" key="1">
    <source>
        <dbReference type="EMBL" id="KAK9834739.1"/>
    </source>
</evidence>
<dbReference type="EMBL" id="JALJOS010000009">
    <property type="protein sequence ID" value="KAK9834739.1"/>
    <property type="molecule type" value="Genomic_DNA"/>
</dbReference>
<protein>
    <submittedName>
        <fullName evidence="1">Uncharacterized protein</fullName>
    </submittedName>
</protein>
<gene>
    <name evidence="1" type="ORF">WJX74_008849</name>
</gene>
<dbReference type="PROSITE" id="PS51257">
    <property type="entry name" value="PROKAR_LIPOPROTEIN"/>
    <property type="match status" value="1"/>
</dbReference>
<organism evidence="1 2">
    <name type="scientific">Apatococcus lobatus</name>
    <dbReference type="NCBI Taxonomy" id="904363"/>
    <lineage>
        <taxon>Eukaryota</taxon>
        <taxon>Viridiplantae</taxon>
        <taxon>Chlorophyta</taxon>
        <taxon>core chlorophytes</taxon>
        <taxon>Trebouxiophyceae</taxon>
        <taxon>Chlorellales</taxon>
        <taxon>Chlorellaceae</taxon>
        <taxon>Apatococcus</taxon>
    </lineage>
</organism>
<name>A0AAW1RLS0_9CHLO</name>
<comment type="caution">
    <text evidence="1">The sequence shown here is derived from an EMBL/GenBank/DDBJ whole genome shotgun (WGS) entry which is preliminary data.</text>
</comment>
<dbReference type="Proteomes" id="UP001438707">
    <property type="component" value="Unassembled WGS sequence"/>
</dbReference>
<evidence type="ECO:0000313" key="2">
    <source>
        <dbReference type="Proteomes" id="UP001438707"/>
    </source>
</evidence>